<dbReference type="InterPro" id="IPR033562">
    <property type="entry name" value="PLPL"/>
</dbReference>
<accession>A0A9P1DTI0</accession>
<dbReference type="GO" id="GO:0005737">
    <property type="term" value="C:cytoplasm"/>
    <property type="evidence" value="ECO:0007669"/>
    <property type="project" value="TreeGrafter"/>
</dbReference>
<feature type="compositionally biased region" description="Acidic residues" evidence="11">
    <location>
        <begin position="1365"/>
        <end position="1382"/>
    </location>
</feature>
<keyword evidence="16" id="KW-1185">Reference proteome</keyword>
<keyword evidence="10" id="KW-0378">Hydrolase</keyword>
<feature type="region of interest" description="Disordered" evidence="11">
    <location>
        <begin position="797"/>
        <end position="816"/>
    </location>
</feature>
<evidence type="ECO:0000256" key="11">
    <source>
        <dbReference type="SAM" id="MobiDB-lite"/>
    </source>
</evidence>
<keyword evidence="5" id="KW-0276">Fatty acid metabolism</keyword>
<feature type="compositionally biased region" description="Low complexity" evidence="11">
    <location>
        <begin position="1304"/>
        <end position="1315"/>
    </location>
</feature>
<feature type="region of interest" description="Disordered" evidence="11">
    <location>
        <begin position="855"/>
        <end position="997"/>
    </location>
</feature>
<dbReference type="GO" id="GO:0016020">
    <property type="term" value="C:membrane"/>
    <property type="evidence" value="ECO:0007669"/>
    <property type="project" value="UniProtKB-SubCell"/>
</dbReference>
<feature type="domain" description="PNPLA" evidence="13">
    <location>
        <begin position="526"/>
        <end position="698"/>
    </location>
</feature>
<keyword evidence="7 10" id="KW-0443">Lipid metabolism</keyword>
<feature type="compositionally biased region" description="Acidic residues" evidence="11">
    <location>
        <begin position="1330"/>
        <end position="1343"/>
    </location>
</feature>
<dbReference type="PROSITE" id="PS51635">
    <property type="entry name" value="PNPLA"/>
    <property type="match status" value="1"/>
</dbReference>
<feature type="compositionally biased region" description="Pro residues" evidence="11">
    <location>
        <begin position="970"/>
        <end position="985"/>
    </location>
</feature>
<feature type="region of interest" description="Disordered" evidence="11">
    <location>
        <begin position="1014"/>
        <end position="1103"/>
    </location>
</feature>
<name>A0A9P1DTI0_9DINO</name>
<evidence type="ECO:0000256" key="8">
    <source>
        <dbReference type="ARBA" id="ARBA00023136"/>
    </source>
</evidence>
<dbReference type="InterPro" id="IPR002641">
    <property type="entry name" value="PNPLA_dom"/>
</dbReference>
<sequence length="1559" mass="173460">MLVIFQKFHWNTQVTWLPDSIHFASAGFDRCICLWKTDGTLLHKWELSCRIQDLASTKDGSKLLVVDSDKGVKVFDVQSRNAMISLPESDAVTSENTSTSVDQLWVIHSLVTGHAEICVSRLRDELLVNVAQHVSALQEGPAIRLWDLSSRRVLQRYLGHFQAAVQRDLNGFQAPKEFPTQSNPYSGLTAIRSIHGPMAGWDDFTDLRRGKLTQVDVLNSAPPWQKLRLMPVLCMIFITAIYILKVVPALANFGRSRWQEKVDTGVLQARPGGPFSEVSESFATLLSLIYVSSTFLALGRMERKKEPVTNFIFECVAVHNVTQCCYNLYCFVMLVQLGREQQIRIWGNDLDVSENSHALGYFMWLQYHCRQLQLVETGFMILQKKFKGASFLHVYLRVLNLWGWFIACRCVCSAEAYVPALVSSACQSVIYGLYSSLSLLPDSDDAKAQVRFRASWVFRLQIAQYLICASHSLAAATWGHFPWKLAWLHLFVIANGLILYTEWFSTVAPTPDDREGSPRTTPRVVFSFDSCGWLFVYHFGVGAWLSEHLQLERSASSEIPEEVAFSGSSGGSLIACVLACGQKVRDVFDFIVEQQPLCRRNPTEMFPAVERALRHFQFEGAYLRANGRMRVLLTRITRTPPFVQGEVIDQFSDNETTIQVLCASCHVPLFAGLLPRCIAGRFYYDGLVWPDRLLVPWRGAPGDQVIRISACAHPLADVKIDRVLYWWAILPPDPRLLRGIFWKGYRDCGRWFARAPDTSESCCGKGRKANHDPTSASKRWHGARKLLKKSCSEELPKLDPVTGEDASSRSPSRCEAFRRRAKETEIASWATLGKSIRDGGMMVVELCLPKKRPPSAEDIDLSQHEGVEVEPVGTFKRQRQGADEVPEPPASEPPEPNLSVAAEVNEESQEGAFKQPSDPQDPSPQELAELPGDSRDGQMVEIDVENDDKPPEEPEKLEEPPETANRGLSPPGPPGPPGPPAPENPPSGLAPDPAAVPGSLEALWLGMTDLDSVMRKSADGPNVGQAKSDEEKHEEKTAETEQQNDEMQEDLGSDVPTEVFSPSDQDDLQLSGGGDAAPATAEAAEAAEGATKVGEKEATGGSVCQEDLGCEPQLQDELLVDTPPYVNPAVNMETEGATENSGEKIASEQKESLTELTEDAVVDDGYTALDGEIPFSKEQLEQTENSATAEDLPYTEAQLSHAENKVPHTEPASSHLEKDHSQVKTSPRDVIAEATHVNQKVDTDTVNTVITFTPLPVEAADSEQVPEANWAPWDDEDEDGEATAMPVTVPSTENGEDGGDSEAPRTAQAEAAPAPKTSPPPWRKRRADEAWDPAEDSSGEEADPAAIAPDSSEEEVERLWRRSEEDDVSWQEDNAVDAEEDSWIAQEQAVEEEEEEDFQLESEEEWNPDEMEAAPTTWTAIETEEAKEIHMEELPEPLRQMTPEARATGQSVCLGNIKNMRTVNLEEWHTFYSDMQDDLAHYCEKFGEVLFVGAERRWSYKNPQAKCWVHFACAKIKELIEEAEHRIHEATQLISYLLTVALTLLLLLFACSTQLGLFW</sequence>
<evidence type="ECO:0000256" key="7">
    <source>
        <dbReference type="ARBA" id="ARBA00023098"/>
    </source>
</evidence>
<keyword evidence="6 12" id="KW-1133">Transmembrane helix</keyword>
<reference evidence="14" key="1">
    <citation type="submission" date="2022-10" db="EMBL/GenBank/DDBJ databases">
        <authorList>
            <person name="Chen Y."/>
            <person name="Dougan E. K."/>
            <person name="Chan C."/>
            <person name="Rhodes N."/>
            <person name="Thang M."/>
        </authorList>
    </citation>
    <scope>NUCLEOTIDE SEQUENCE</scope>
</reference>
<proteinExistence type="predicted"/>
<comment type="subcellular location">
    <subcellularLocation>
        <location evidence="1">Membrane</location>
        <topology evidence="1">Multi-pass membrane protein</topology>
    </subcellularLocation>
</comment>
<feature type="compositionally biased region" description="Basic and acidic residues" evidence="11">
    <location>
        <begin position="1027"/>
        <end position="1039"/>
    </location>
</feature>
<evidence type="ECO:0000313" key="14">
    <source>
        <dbReference type="EMBL" id="CAI4015182.1"/>
    </source>
</evidence>
<evidence type="ECO:0000256" key="12">
    <source>
        <dbReference type="SAM" id="Phobius"/>
    </source>
</evidence>
<feature type="active site" description="Proton acceptor" evidence="10">
    <location>
        <position position="685"/>
    </location>
</feature>
<evidence type="ECO:0000313" key="15">
    <source>
        <dbReference type="EMBL" id="CAL4802494.1"/>
    </source>
</evidence>
<dbReference type="EMBL" id="CAMXCT030006518">
    <property type="protein sequence ID" value="CAL4802494.1"/>
    <property type="molecule type" value="Genomic_DNA"/>
</dbReference>
<evidence type="ECO:0000256" key="5">
    <source>
        <dbReference type="ARBA" id="ARBA00022832"/>
    </source>
</evidence>
<evidence type="ECO:0000256" key="1">
    <source>
        <dbReference type="ARBA" id="ARBA00004141"/>
    </source>
</evidence>
<feature type="compositionally biased region" description="Low complexity" evidence="11">
    <location>
        <begin position="1076"/>
        <end position="1092"/>
    </location>
</feature>
<feature type="compositionally biased region" description="Acidic residues" evidence="11">
    <location>
        <begin position="1389"/>
        <end position="1412"/>
    </location>
</feature>
<feature type="active site" description="Nucleophile" evidence="10">
    <location>
        <position position="569"/>
    </location>
</feature>
<dbReference type="EMBL" id="CAMXCT010006518">
    <property type="protein sequence ID" value="CAI4015182.1"/>
    <property type="molecule type" value="Genomic_DNA"/>
</dbReference>
<dbReference type="InterPro" id="IPR001680">
    <property type="entry name" value="WD40_rpt"/>
</dbReference>
<feature type="transmembrane region" description="Helical" evidence="12">
    <location>
        <begin position="1533"/>
        <end position="1558"/>
    </location>
</feature>
<evidence type="ECO:0000256" key="6">
    <source>
        <dbReference type="ARBA" id="ARBA00022989"/>
    </source>
</evidence>
<evidence type="ECO:0000256" key="10">
    <source>
        <dbReference type="PROSITE-ProRule" id="PRU01161"/>
    </source>
</evidence>
<evidence type="ECO:0000256" key="4">
    <source>
        <dbReference type="ARBA" id="ARBA00022692"/>
    </source>
</evidence>
<feature type="compositionally biased region" description="Low complexity" evidence="11">
    <location>
        <begin position="915"/>
        <end position="925"/>
    </location>
</feature>
<dbReference type="InterPro" id="IPR016035">
    <property type="entry name" value="Acyl_Trfase/lysoPLipase"/>
</dbReference>
<evidence type="ECO:0000259" key="13">
    <source>
        <dbReference type="PROSITE" id="PS51635"/>
    </source>
</evidence>
<keyword evidence="10" id="KW-0442">Lipid degradation</keyword>
<dbReference type="GO" id="GO:0006633">
    <property type="term" value="P:fatty acid biosynthetic process"/>
    <property type="evidence" value="ECO:0007669"/>
    <property type="project" value="UniProtKB-KW"/>
</dbReference>
<feature type="compositionally biased region" description="Basic and acidic residues" evidence="11">
    <location>
        <begin position="1215"/>
        <end position="1231"/>
    </location>
</feature>
<dbReference type="GO" id="GO:0005811">
    <property type="term" value="C:lipid droplet"/>
    <property type="evidence" value="ECO:0007669"/>
    <property type="project" value="TreeGrafter"/>
</dbReference>
<protein>
    <submittedName>
        <fullName evidence="15">Patatin-like phospholipase domain-containing protein 2 (Adipose triglyceride lipase ) (Calcium-independent phospholipase A2-zeta) (IPLA2-zeta) (Desnutrin)</fullName>
    </submittedName>
</protein>
<dbReference type="Pfam" id="PF01151">
    <property type="entry name" value="ELO"/>
    <property type="match status" value="1"/>
</dbReference>
<keyword evidence="8 12" id="KW-0472">Membrane</keyword>
<keyword evidence="3" id="KW-0808">Transferase</keyword>
<comment type="caution">
    <text evidence="10">Lacks conserved residue(s) required for the propagation of feature annotation.</text>
</comment>
<evidence type="ECO:0000256" key="9">
    <source>
        <dbReference type="ARBA" id="ARBA00023160"/>
    </source>
</evidence>
<comment type="caution">
    <text evidence="14">The sequence shown here is derived from an EMBL/GenBank/DDBJ whole genome shotgun (WGS) entry which is preliminary data.</text>
</comment>
<evidence type="ECO:0000313" key="16">
    <source>
        <dbReference type="Proteomes" id="UP001152797"/>
    </source>
</evidence>
<dbReference type="GO" id="GO:0004806">
    <property type="term" value="F:triacylglycerol lipase activity"/>
    <property type="evidence" value="ECO:0007669"/>
    <property type="project" value="TreeGrafter"/>
</dbReference>
<feature type="compositionally biased region" description="Pro residues" evidence="11">
    <location>
        <begin position="887"/>
        <end position="896"/>
    </location>
</feature>
<evidence type="ECO:0000256" key="3">
    <source>
        <dbReference type="ARBA" id="ARBA00022679"/>
    </source>
</evidence>
<reference evidence="15 16" key="2">
    <citation type="submission" date="2024-05" db="EMBL/GenBank/DDBJ databases">
        <authorList>
            <person name="Chen Y."/>
            <person name="Shah S."/>
            <person name="Dougan E. K."/>
            <person name="Thang M."/>
            <person name="Chan C."/>
        </authorList>
    </citation>
    <scope>NUCLEOTIDE SEQUENCE [LARGE SCALE GENOMIC DNA]</scope>
</reference>
<dbReference type="Pfam" id="PF01734">
    <property type="entry name" value="Patatin"/>
    <property type="match status" value="1"/>
</dbReference>
<dbReference type="InterPro" id="IPR036322">
    <property type="entry name" value="WD40_repeat_dom_sf"/>
</dbReference>
<feature type="short sequence motif" description="GXSXG" evidence="10">
    <location>
        <begin position="567"/>
        <end position="571"/>
    </location>
</feature>
<dbReference type="SUPFAM" id="SSF50978">
    <property type="entry name" value="WD40 repeat-like"/>
    <property type="match status" value="1"/>
</dbReference>
<gene>
    <name evidence="14" type="ORF">C1SCF055_LOCUS40028</name>
</gene>
<organism evidence="14">
    <name type="scientific">Cladocopium goreaui</name>
    <dbReference type="NCBI Taxonomy" id="2562237"/>
    <lineage>
        <taxon>Eukaryota</taxon>
        <taxon>Sar</taxon>
        <taxon>Alveolata</taxon>
        <taxon>Dinophyceae</taxon>
        <taxon>Suessiales</taxon>
        <taxon>Symbiodiniaceae</taxon>
        <taxon>Cladocopium</taxon>
    </lineage>
</organism>
<dbReference type="OrthoDB" id="434092at2759"/>
<feature type="compositionally biased region" description="Acidic residues" evidence="11">
    <location>
        <begin position="1042"/>
        <end position="1052"/>
    </location>
</feature>
<dbReference type="PANTHER" id="PTHR12406:SF7">
    <property type="entry name" value="PATATIN-LIKE PHOSPHOLIPASE DOMAIN-CONTAINING PROTEIN 4"/>
    <property type="match status" value="1"/>
</dbReference>
<feature type="compositionally biased region" description="Polar residues" evidence="11">
    <location>
        <begin position="1236"/>
        <end position="1251"/>
    </location>
</feature>
<dbReference type="SUPFAM" id="SSF52151">
    <property type="entry name" value="FabD/lysophospholipase-like"/>
    <property type="match status" value="1"/>
</dbReference>
<dbReference type="InterPro" id="IPR015943">
    <property type="entry name" value="WD40/YVTN_repeat-like_dom_sf"/>
</dbReference>
<dbReference type="EMBL" id="CAMXCT020006518">
    <property type="protein sequence ID" value="CAL1168557.1"/>
    <property type="molecule type" value="Genomic_DNA"/>
</dbReference>
<dbReference type="GO" id="GO:0055088">
    <property type="term" value="P:lipid homeostasis"/>
    <property type="evidence" value="ECO:0007669"/>
    <property type="project" value="TreeGrafter"/>
</dbReference>
<dbReference type="Proteomes" id="UP001152797">
    <property type="component" value="Unassembled WGS sequence"/>
</dbReference>
<dbReference type="SMART" id="SM00320">
    <property type="entry name" value="WD40"/>
    <property type="match status" value="2"/>
</dbReference>
<feature type="compositionally biased region" description="Basic and acidic residues" evidence="11">
    <location>
        <begin position="947"/>
        <end position="959"/>
    </location>
</feature>
<dbReference type="PANTHER" id="PTHR12406">
    <property type="entry name" value="CALCIUM-INDEPENDENT PHOSPHOLIPASE A2 IPLA2 -RELATED"/>
    <property type="match status" value="1"/>
</dbReference>
<dbReference type="Gene3D" id="2.130.10.10">
    <property type="entry name" value="YVTN repeat-like/Quinoprotein amine dehydrogenase"/>
    <property type="match status" value="1"/>
</dbReference>
<keyword evidence="2" id="KW-0444">Lipid biosynthesis</keyword>
<dbReference type="InterPro" id="IPR002076">
    <property type="entry name" value="ELO_fam"/>
</dbReference>
<dbReference type="GO" id="GO:0019433">
    <property type="term" value="P:triglyceride catabolic process"/>
    <property type="evidence" value="ECO:0007669"/>
    <property type="project" value="TreeGrafter"/>
</dbReference>
<dbReference type="GO" id="GO:0009922">
    <property type="term" value="F:fatty acid elongase activity"/>
    <property type="evidence" value="ECO:0007669"/>
    <property type="project" value="InterPro"/>
</dbReference>
<evidence type="ECO:0000256" key="2">
    <source>
        <dbReference type="ARBA" id="ARBA00022516"/>
    </source>
</evidence>
<feature type="region of interest" description="Disordered" evidence="11">
    <location>
        <begin position="1175"/>
        <end position="1412"/>
    </location>
</feature>
<keyword evidence="4 12" id="KW-0812">Transmembrane</keyword>
<keyword evidence="9" id="KW-0275">Fatty acid biosynthesis</keyword>